<dbReference type="GO" id="GO:0016491">
    <property type="term" value="F:oxidoreductase activity"/>
    <property type="evidence" value="ECO:0007669"/>
    <property type="project" value="UniProtKB-KW"/>
</dbReference>
<dbReference type="PANTHER" id="PTHR35176">
    <property type="entry name" value="HEME OXYGENASE HI_0854-RELATED"/>
    <property type="match status" value="1"/>
</dbReference>
<sequence>MPIRFNGFDELRRYEHCLVVTYRKDGTPMPQPVWPGYDGDRVYLWTEVQAYKAKRLRRNPEALIAPCSFRGKPLAPPIAARGRILETAAERAHAEAVIRSQWGWKRKAFAAASRPLTDVHYIELVPLTSATADTPATEDRA</sequence>
<dbReference type="NCBIfam" id="TIGR03666">
    <property type="entry name" value="Rv2061_F420"/>
    <property type="match status" value="1"/>
</dbReference>
<dbReference type="EC" id="1.-.-.-" evidence="3"/>
<evidence type="ECO:0000259" key="2">
    <source>
        <dbReference type="Pfam" id="PF01243"/>
    </source>
</evidence>
<dbReference type="InterPro" id="IPR011576">
    <property type="entry name" value="Pyridox_Oxase_N"/>
</dbReference>
<protein>
    <submittedName>
        <fullName evidence="3">PPOX class F420-dependent oxidoreductase</fullName>
        <ecNumber evidence="3">1.-.-.-</ecNumber>
    </submittedName>
</protein>
<dbReference type="Gene3D" id="2.30.110.10">
    <property type="entry name" value="Electron Transport, Fmn-binding Protein, Chain A"/>
    <property type="match status" value="1"/>
</dbReference>
<name>A0ABT8HCG8_MYCAO</name>
<dbReference type="EMBL" id="JAUHTC010000041">
    <property type="protein sequence ID" value="MDN4518458.1"/>
    <property type="molecule type" value="Genomic_DNA"/>
</dbReference>
<dbReference type="InterPro" id="IPR052019">
    <property type="entry name" value="F420H2_bilvrd_red/Heme_oxyg"/>
</dbReference>
<feature type="domain" description="Pyridoxamine 5'-phosphate oxidase N-terminal" evidence="2">
    <location>
        <begin position="14"/>
        <end position="126"/>
    </location>
</feature>
<accession>A0ABT8HCG8</accession>
<dbReference type="PANTHER" id="PTHR35176:SF11">
    <property type="entry name" value="PYRIDOXAMINE 5'-PHOSPHATE OXIDASE FAMILY PROTEIN"/>
    <property type="match status" value="1"/>
</dbReference>
<gene>
    <name evidence="3" type="ORF">QYF68_11565</name>
</gene>
<dbReference type="Pfam" id="PF01243">
    <property type="entry name" value="PNPOx_N"/>
    <property type="match status" value="1"/>
</dbReference>
<keyword evidence="1 3" id="KW-0560">Oxidoreductase</keyword>
<dbReference type="Proteomes" id="UP001172687">
    <property type="component" value="Unassembled WGS sequence"/>
</dbReference>
<keyword evidence="4" id="KW-1185">Reference proteome</keyword>
<dbReference type="InterPro" id="IPR019965">
    <property type="entry name" value="PPOX_F420-dep_Rv2061_put"/>
</dbReference>
<evidence type="ECO:0000313" key="4">
    <source>
        <dbReference type="Proteomes" id="UP001172687"/>
    </source>
</evidence>
<dbReference type="InterPro" id="IPR012349">
    <property type="entry name" value="Split_barrel_FMN-bd"/>
</dbReference>
<evidence type="ECO:0000313" key="3">
    <source>
        <dbReference type="EMBL" id="MDN4518458.1"/>
    </source>
</evidence>
<reference evidence="3" key="1">
    <citation type="submission" date="2023-07" db="EMBL/GenBank/DDBJ databases">
        <title>Degradation of tert-butanol by M. austroafricanum TBA100.</title>
        <authorList>
            <person name="Helbich S."/>
            <person name="Vainshtein Y."/>
        </authorList>
    </citation>
    <scope>NUCLEOTIDE SEQUENCE</scope>
    <source>
        <strain evidence="3">TBA100</strain>
    </source>
</reference>
<dbReference type="RefSeq" id="WP_011777596.1">
    <property type="nucleotide sequence ID" value="NZ_CP082302.1"/>
</dbReference>
<comment type="caution">
    <text evidence="3">The sequence shown here is derived from an EMBL/GenBank/DDBJ whole genome shotgun (WGS) entry which is preliminary data.</text>
</comment>
<proteinExistence type="predicted"/>
<dbReference type="SUPFAM" id="SSF50475">
    <property type="entry name" value="FMN-binding split barrel"/>
    <property type="match status" value="1"/>
</dbReference>
<evidence type="ECO:0000256" key="1">
    <source>
        <dbReference type="ARBA" id="ARBA00023002"/>
    </source>
</evidence>
<organism evidence="3 4">
    <name type="scientific">Mycolicibacterium austroafricanum</name>
    <name type="common">Mycobacterium austroafricanum</name>
    <dbReference type="NCBI Taxonomy" id="39687"/>
    <lineage>
        <taxon>Bacteria</taxon>
        <taxon>Bacillati</taxon>
        <taxon>Actinomycetota</taxon>
        <taxon>Actinomycetes</taxon>
        <taxon>Mycobacteriales</taxon>
        <taxon>Mycobacteriaceae</taxon>
        <taxon>Mycolicibacterium</taxon>
    </lineage>
</organism>